<dbReference type="VEuPathDB" id="TriTrypDB:LmjF.02.0510"/>
<evidence type="ECO:0000313" key="3">
    <source>
        <dbReference type="Proteomes" id="UP000000542"/>
    </source>
</evidence>
<dbReference type="AlphaFoldDB" id="E9ACC5"/>
<dbReference type="HOGENOM" id="CLU_1573649_0_0_1"/>
<protein>
    <submittedName>
        <fullName evidence="2">Uncharacterized protein</fullName>
    </submittedName>
</protein>
<feature type="region of interest" description="Disordered" evidence="1">
    <location>
        <begin position="151"/>
        <end position="170"/>
    </location>
</feature>
<dbReference type="eggNOG" id="ENOG502SNGV">
    <property type="taxonomic scope" value="Eukaryota"/>
</dbReference>
<evidence type="ECO:0000313" key="2">
    <source>
        <dbReference type="EMBL" id="CBZ11941.1"/>
    </source>
</evidence>
<dbReference type="KEGG" id="lma:LMJF_02_0510"/>
<sequence length="170" mass="18448">MLRPSLRMTTRTQTSLACSFHAGLASVTETPFSVLTSGAVHPQPRSLAQSVRRGACLRRAETATTTRTSAFSPCCTSTAPLFTNAKKSYAHGTEEEQQARQEAAAKEWRDFLDQPVDADGGNVPSARHVEARLPTMRQLNDELPTAAELEKALGEGSIDAYATQPDRDED</sequence>
<proteinExistence type="predicted"/>
<dbReference type="VEuPathDB" id="TriTrypDB:LMJLV39_020010200"/>
<dbReference type="OMA" id="IDAYAMK"/>
<dbReference type="GeneID" id="12981587"/>
<keyword evidence="3" id="KW-1185">Reference proteome</keyword>
<dbReference type="VEuPathDB" id="TriTrypDB:LMJFC_020010700"/>
<dbReference type="RefSeq" id="XP_003721656.1">
    <property type="nucleotide sequence ID" value="XM_003721608.1"/>
</dbReference>
<reference evidence="2 3" key="1">
    <citation type="journal article" date="2005" name="Science">
        <title>The genome of the kinetoplastid parasite, Leishmania major.</title>
        <authorList>
            <person name="Ivens A.C."/>
            <person name="Peacock C.S."/>
            <person name="Worthey E.A."/>
            <person name="Murphy L."/>
            <person name="Aggarwal G."/>
            <person name="Berriman M."/>
            <person name="Sisk E."/>
            <person name="Rajandream M.A."/>
            <person name="Adlem E."/>
            <person name="Aert R."/>
            <person name="Anupama A."/>
            <person name="Apostolou Z."/>
            <person name="Attipoe P."/>
            <person name="Bason N."/>
            <person name="Bauser C."/>
            <person name="Beck A."/>
            <person name="Beverley S.M."/>
            <person name="Bianchettin G."/>
            <person name="Borzym K."/>
            <person name="Bothe G."/>
            <person name="Bruschi C.V."/>
            <person name="Collins M."/>
            <person name="Cadag E."/>
            <person name="Ciarloni L."/>
            <person name="Clayton C."/>
            <person name="Coulson R.M."/>
            <person name="Cronin A."/>
            <person name="Cruz A.K."/>
            <person name="Davies R.M."/>
            <person name="De Gaudenzi J."/>
            <person name="Dobson D.E."/>
            <person name="Duesterhoeft A."/>
            <person name="Fazelina G."/>
            <person name="Fosker N."/>
            <person name="Frasch A.C."/>
            <person name="Fraser A."/>
            <person name="Fuchs M."/>
            <person name="Gabel C."/>
            <person name="Goble A."/>
            <person name="Goffeau A."/>
            <person name="Harris D."/>
            <person name="Hertz-Fowler C."/>
            <person name="Hilbert H."/>
            <person name="Horn D."/>
            <person name="Huang Y."/>
            <person name="Klages S."/>
            <person name="Knights A."/>
            <person name="Kube M."/>
            <person name="Larke N."/>
            <person name="Litvin L."/>
            <person name="Lord A."/>
            <person name="Louie T."/>
            <person name="Marra M."/>
            <person name="Masuy D."/>
            <person name="Matthews K."/>
            <person name="Michaeli S."/>
            <person name="Mottram J.C."/>
            <person name="Muller-Auer S."/>
            <person name="Munden H."/>
            <person name="Nelson S."/>
            <person name="Norbertczak H."/>
            <person name="Oliver K."/>
            <person name="O'neil S."/>
            <person name="Pentony M."/>
            <person name="Pohl T.M."/>
            <person name="Price C."/>
            <person name="Purnelle B."/>
            <person name="Quail M.A."/>
            <person name="Rabbinowitsch E."/>
            <person name="Reinhardt R."/>
            <person name="Rieger M."/>
            <person name="Rinta J."/>
            <person name="Robben J."/>
            <person name="Robertson L."/>
            <person name="Ruiz J.C."/>
            <person name="Rutter S."/>
            <person name="Saunders D."/>
            <person name="Schafer M."/>
            <person name="Schein J."/>
            <person name="Schwartz D.C."/>
            <person name="Seeger K."/>
            <person name="Seyler A."/>
            <person name="Sharp S."/>
            <person name="Shin H."/>
            <person name="Sivam D."/>
            <person name="Squares R."/>
            <person name="Squares S."/>
            <person name="Tosato V."/>
            <person name="Vogt C."/>
            <person name="Volckaert G."/>
            <person name="Wambutt R."/>
            <person name="Warren T."/>
            <person name="Wedler H."/>
            <person name="Woodward J."/>
            <person name="Zhou S."/>
            <person name="Zimmermann W."/>
            <person name="Smith D.F."/>
            <person name="Blackwell J.M."/>
            <person name="Stuart K.D."/>
            <person name="Barrell B."/>
            <person name="Myler P.J."/>
        </authorList>
    </citation>
    <scope>NUCLEOTIDE SEQUENCE [LARGE SCALE GENOMIC DNA]</scope>
    <source>
        <strain evidence="3">MHOM/IL/81/Friedlin</strain>
    </source>
</reference>
<accession>E9ACC5</accession>
<organism evidence="2 3">
    <name type="scientific">Leishmania major</name>
    <dbReference type="NCBI Taxonomy" id="5664"/>
    <lineage>
        <taxon>Eukaryota</taxon>
        <taxon>Discoba</taxon>
        <taxon>Euglenozoa</taxon>
        <taxon>Kinetoplastea</taxon>
        <taxon>Metakinetoplastina</taxon>
        <taxon>Trypanosomatida</taxon>
        <taxon>Trypanosomatidae</taxon>
        <taxon>Leishmaniinae</taxon>
        <taxon>Leishmania</taxon>
    </lineage>
</organism>
<dbReference type="EMBL" id="FR796398">
    <property type="protein sequence ID" value="CBZ11941.1"/>
    <property type="molecule type" value="Genomic_DNA"/>
</dbReference>
<gene>
    <name evidence="2" type="ORF">LMJF_02_0510</name>
</gene>
<dbReference type="InParanoid" id="E9ACC5"/>
<dbReference type="Proteomes" id="UP000000542">
    <property type="component" value="Chromosome 2"/>
</dbReference>
<dbReference type="VEuPathDB" id="TriTrypDB:LMJSD75_020010300"/>
<evidence type="ECO:0000256" key="1">
    <source>
        <dbReference type="SAM" id="MobiDB-lite"/>
    </source>
</evidence>
<reference evidence="2 3" key="2">
    <citation type="journal article" date="2011" name="Genome Res.">
        <title>Chromosome and gene copy number variation allow major structural change between species and strains of Leishmania.</title>
        <authorList>
            <person name="Rogers M.B."/>
            <person name="Hilley J.D."/>
            <person name="Dickens N.J."/>
            <person name="Wilkes J."/>
            <person name="Bates P.A."/>
            <person name="Depledge D.P."/>
            <person name="Harris D."/>
            <person name="Her Y."/>
            <person name="Herzyk P."/>
            <person name="Imamura H."/>
            <person name="Otto T.D."/>
            <person name="Sanders M."/>
            <person name="Seeger K."/>
            <person name="Dujardin J.C."/>
            <person name="Berriman M."/>
            <person name="Smith D.F."/>
            <person name="Hertz-Fowler C."/>
            <person name="Mottram J.C."/>
        </authorList>
    </citation>
    <scope>NUCLEOTIDE SEQUENCE [LARGE SCALE GENOMIC DNA]</scope>
    <source>
        <strain evidence="3">MHOM/IL/81/Friedlin</strain>
    </source>
</reference>
<name>E9ACC5_LEIMA</name>